<evidence type="ECO:0000256" key="5">
    <source>
        <dbReference type="ARBA" id="ARBA00022840"/>
    </source>
</evidence>
<keyword evidence="3" id="KW-0547">Nucleotide-binding</keyword>
<proteinExistence type="inferred from homology"/>
<dbReference type="InterPro" id="IPR017583">
    <property type="entry name" value="Tagatose/fructose_Pkinase"/>
</dbReference>
<protein>
    <submittedName>
        <fullName evidence="8">Tagatose 6-phosphate kinase</fullName>
    </submittedName>
</protein>
<dbReference type="AlphaFoldDB" id="A0A1C4X9B1"/>
<dbReference type="Gene3D" id="3.40.1190.20">
    <property type="match status" value="1"/>
</dbReference>
<organism evidence="8 9">
    <name type="scientific">Micromonospora coriariae</name>
    <dbReference type="NCBI Taxonomy" id="285665"/>
    <lineage>
        <taxon>Bacteria</taxon>
        <taxon>Bacillati</taxon>
        <taxon>Actinomycetota</taxon>
        <taxon>Actinomycetes</taxon>
        <taxon>Micromonosporales</taxon>
        <taxon>Micromonosporaceae</taxon>
        <taxon>Micromonospora</taxon>
    </lineage>
</organism>
<dbReference type="GO" id="GO:0005829">
    <property type="term" value="C:cytosol"/>
    <property type="evidence" value="ECO:0007669"/>
    <property type="project" value="TreeGrafter"/>
</dbReference>
<keyword evidence="5" id="KW-0067">ATP-binding</keyword>
<keyword evidence="2 6" id="KW-0808">Transferase</keyword>
<dbReference type="GO" id="GO:0008443">
    <property type="term" value="F:phosphofructokinase activity"/>
    <property type="evidence" value="ECO:0007669"/>
    <property type="project" value="TreeGrafter"/>
</dbReference>
<evidence type="ECO:0000313" key="8">
    <source>
        <dbReference type="EMBL" id="SCF04964.1"/>
    </source>
</evidence>
<dbReference type="Pfam" id="PF00294">
    <property type="entry name" value="PfkB"/>
    <property type="match status" value="1"/>
</dbReference>
<dbReference type="PANTHER" id="PTHR46566">
    <property type="entry name" value="1-PHOSPHOFRUCTOKINASE-RELATED"/>
    <property type="match status" value="1"/>
</dbReference>
<dbReference type="PIRSF" id="PIRSF000535">
    <property type="entry name" value="1PFK/6PFK/LacC"/>
    <property type="match status" value="1"/>
</dbReference>
<keyword evidence="4 8" id="KW-0418">Kinase</keyword>
<dbReference type="Proteomes" id="UP000198243">
    <property type="component" value="Chromosome I"/>
</dbReference>
<dbReference type="NCBIfam" id="TIGR03168">
    <property type="entry name" value="1-PFK"/>
    <property type="match status" value="1"/>
</dbReference>
<dbReference type="OrthoDB" id="9801219at2"/>
<dbReference type="InterPro" id="IPR011611">
    <property type="entry name" value="PfkB_dom"/>
</dbReference>
<accession>A0A1C4X9B1</accession>
<dbReference type="SUPFAM" id="SSF53613">
    <property type="entry name" value="Ribokinase-like"/>
    <property type="match status" value="1"/>
</dbReference>
<dbReference type="PANTHER" id="PTHR46566:SF5">
    <property type="entry name" value="1-PHOSPHOFRUCTOKINASE"/>
    <property type="match status" value="1"/>
</dbReference>
<dbReference type="RefSeq" id="WP_089020195.1">
    <property type="nucleotide sequence ID" value="NZ_LT607412.1"/>
</dbReference>
<gene>
    <name evidence="8" type="ORF">GA0070607_4874</name>
</gene>
<comment type="similarity">
    <text evidence="1">Belongs to the carbohydrate kinase PfkB family.</text>
</comment>
<reference evidence="9" key="1">
    <citation type="submission" date="2016-06" db="EMBL/GenBank/DDBJ databases">
        <authorList>
            <person name="Varghese N."/>
            <person name="Submissions Spin"/>
        </authorList>
    </citation>
    <scope>NUCLEOTIDE SEQUENCE [LARGE SCALE GENOMIC DNA]</scope>
    <source>
        <strain evidence="9">DSM 44875</strain>
    </source>
</reference>
<sequence length="317" mass="32234">MILAVAPNPALDVTYGLGELHRGRVQRVRTVSERPGGKAVNVGRVLHDLGERVLVTGMSGGPGGVALRAALDRAGVPEDLLDVLPDVRRTLVVHETNGVTTSLWEPGHPPVDPSAAADALTRHVSELLAGADALVVSGSLPPGVDPGLPARLVDAAVSAGVPAVVDVSGPALQVAATAGGAVLMPNADEMAELVGHRPSTPAEAVRAARRLLPPAGRVAAVVLTLGADGMAVVRPDRAMLAAPPERVEGNATGAGDAACAAVARQLAAAGSLDAVDWRGLLVDAVALSAAAVLRPVAGEVDVRAYRRWRDQVRVEEA</sequence>
<evidence type="ECO:0000256" key="1">
    <source>
        <dbReference type="ARBA" id="ARBA00010688"/>
    </source>
</evidence>
<dbReference type="GO" id="GO:0005524">
    <property type="term" value="F:ATP binding"/>
    <property type="evidence" value="ECO:0007669"/>
    <property type="project" value="UniProtKB-KW"/>
</dbReference>
<evidence type="ECO:0000256" key="6">
    <source>
        <dbReference type="PIRNR" id="PIRNR000535"/>
    </source>
</evidence>
<feature type="domain" description="Carbohydrate kinase PfkB" evidence="7">
    <location>
        <begin position="22"/>
        <end position="295"/>
    </location>
</feature>
<evidence type="ECO:0000259" key="7">
    <source>
        <dbReference type="Pfam" id="PF00294"/>
    </source>
</evidence>
<evidence type="ECO:0000256" key="2">
    <source>
        <dbReference type="ARBA" id="ARBA00022679"/>
    </source>
</evidence>
<evidence type="ECO:0000256" key="4">
    <source>
        <dbReference type="ARBA" id="ARBA00022777"/>
    </source>
</evidence>
<evidence type="ECO:0000256" key="3">
    <source>
        <dbReference type="ARBA" id="ARBA00022741"/>
    </source>
</evidence>
<name>A0A1C4X9B1_9ACTN</name>
<dbReference type="InterPro" id="IPR029056">
    <property type="entry name" value="Ribokinase-like"/>
</dbReference>
<keyword evidence="9" id="KW-1185">Reference proteome</keyword>
<dbReference type="EMBL" id="LT607412">
    <property type="protein sequence ID" value="SCF04964.1"/>
    <property type="molecule type" value="Genomic_DNA"/>
</dbReference>
<evidence type="ECO:0000313" key="9">
    <source>
        <dbReference type="Proteomes" id="UP000198243"/>
    </source>
</evidence>